<evidence type="ECO:0000256" key="1">
    <source>
        <dbReference type="ARBA" id="ARBA00006541"/>
    </source>
</evidence>
<dbReference type="AlphaFoldDB" id="A0A329QS19"/>
<keyword evidence="4" id="KW-0560">Oxidoreductase</keyword>
<protein>
    <recommendedName>
        <fullName evidence="3">Mannitol-1-phosphate 5-dehydrogenase</fullName>
        <ecNumber evidence="2">1.1.1.17</ecNumber>
    </recommendedName>
</protein>
<dbReference type="EMBL" id="QMIG01000009">
    <property type="protein sequence ID" value="RAW14182.1"/>
    <property type="molecule type" value="Genomic_DNA"/>
</dbReference>
<keyword evidence="5" id="KW-0520">NAD</keyword>
<evidence type="ECO:0000256" key="3">
    <source>
        <dbReference type="ARBA" id="ARBA00016219"/>
    </source>
</evidence>
<reference evidence="9 10" key="1">
    <citation type="submission" date="2018-06" db="EMBL/GenBank/DDBJ databases">
        <title>Phytoactinopolyspora halophila sp. nov., a novel halophilic actinomycete isolated from a saline soil in China.</title>
        <authorList>
            <person name="Tang S.-K."/>
        </authorList>
    </citation>
    <scope>NUCLEOTIDE SEQUENCE [LARGE SCALE GENOMIC DNA]</scope>
    <source>
        <strain evidence="9 10">YIM 96934</strain>
    </source>
</reference>
<evidence type="ECO:0000256" key="5">
    <source>
        <dbReference type="ARBA" id="ARBA00023027"/>
    </source>
</evidence>
<dbReference type="InterPro" id="IPR023027">
    <property type="entry name" value="Mannitol_DH_CS"/>
</dbReference>
<proteinExistence type="inferred from homology"/>
<name>A0A329QS19_9ACTN</name>
<dbReference type="Proteomes" id="UP000250462">
    <property type="component" value="Unassembled WGS sequence"/>
</dbReference>
<dbReference type="Pfam" id="PF01232">
    <property type="entry name" value="Mannitol_dh"/>
    <property type="match status" value="1"/>
</dbReference>
<sequence length="496" mass="53330">MSTASQRLGLASLGRVRAGGVPGYDPRAIEAGIVHLGVGAFFRAHQAAYTHELLQEGHHAWGICGFSQRSDTVPGQLAPQDGLYSLLVRDAITAPRLQVMGALRDVRCAAHEPETVVEKIAAPSVHAVTLTVSEKGYRQDPATNGLRIDDEVAADLGGQPPRTVVGQLVRGLQRRRAGGGAPIAIISCDNLTSNGAMLRRLVLDFVDRLPATERGPLGDWIATQVAFPNTMVDRIVPATSERDRAEVEELMGLRDEGVVVAEPFTQWVIEDAFTGARPPWELAGAVLTDDVERYERVKLRLLNAAHSLVAYLGVLMGHDTIAEAVADERIRGAVLRLLNDDQIPTVTPPPDVDLSSYRDEVLHRFANPALGHRTAQVAMDGSKKLPQRLLGALRQRRADGALPRYGALLIAAWMRALSAERADGSIADVGDPEGDTVRRLLASARNDHEAVRDVLGIRSVFGPDLSGDEELVEAVAEFYTALGRHGVDGALRAVGG</sequence>
<dbReference type="RefSeq" id="WP_112258376.1">
    <property type="nucleotide sequence ID" value="NZ_QMIG01000009.1"/>
</dbReference>
<evidence type="ECO:0000256" key="2">
    <source>
        <dbReference type="ARBA" id="ARBA00012939"/>
    </source>
</evidence>
<dbReference type="PRINTS" id="PR00084">
    <property type="entry name" value="MTLDHDRGNASE"/>
</dbReference>
<dbReference type="InterPro" id="IPR008927">
    <property type="entry name" value="6-PGluconate_DH-like_C_sf"/>
</dbReference>
<keyword evidence="10" id="KW-1185">Reference proteome</keyword>
<dbReference type="PANTHER" id="PTHR43362">
    <property type="entry name" value="MANNITOL DEHYDROGENASE DSF1-RELATED"/>
    <property type="match status" value="1"/>
</dbReference>
<dbReference type="GO" id="GO:0008926">
    <property type="term" value="F:mannitol-1-phosphate 5-dehydrogenase activity"/>
    <property type="evidence" value="ECO:0007669"/>
    <property type="project" value="UniProtKB-EC"/>
</dbReference>
<evidence type="ECO:0000313" key="9">
    <source>
        <dbReference type="EMBL" id="RAW14182.1"/>
    </source>
</evidence>
<dbReference type="SUPFAM" id="SSF51735">
    <property type="entry name" value="NAD(P)-binding Rossmann-fold domains"/>
    <property type="match status" value="1"/>
</dbReference>
<dbReference type="GO" id="GO:0019594">
    <property type="term" value="P:mannitol metabolic process"/>
    <property type="evidence" value="ECO:0007669"/>
    <property type="project" value="InterPro"/>
</dbReference>
<comment type="catalytic activity">
    <reaction evidence="6">
        <text>D-mannitol 1-phosphate + NAD(+) = beta-D-fructose 6-phosphate + NADH + H(+)</text>
        <dbReference type="Rhea" id="RHEA:19661"/>
        <dbReference type="ChEBI" id="CHEBI:15378"/>
        <dbReference type="ChEBI" id="CHEBI:57540"/>
        <dbReference type="ChEBI" id="CHEBI:57634"/>
        <dbReference type="ChEBI" id="CHEBI:57945"/>
        <dbReference type="ChEBI" id="CHEBI:61381"/>
        <dbReference type="EC" id="1.1.1.17"/>
    </reaction>
</comment>
<dbReference type="PROSITE" id="PS00974">
    <property type="entry name" value="MANNITOL_DHGENASE"/>
    <property type="match status" value="1"/>
</dbReference>
<dbReference type="PANTHER" id="PTHR43362:SF1">
    <property type="entry name" value="MANNITOL DEHYDROGENASE 2-RELATED"/>
    <property type="match status" value="1"/>
</dbReference>
<evidence type="ECO:0000259" key="8">
    <source>
        <dbReference type="Pfam" id="PF08125"/>
    </source>
</evidence>
<comment type="similarity">
    <text evidence="1">Belongs to the mannitol dehydrogenase family.</text>
</comment>
<dbReference type="InterPro" id="IPR013118">
    <property type="entry name" value="Mannitol_DH_C"/>
</dbReference>
<evidence type="ECO:0000256" key="4">
    <source>
        <dbReference type="ARBA" id="ARBA00023002"/>
    </source>
</evidence>
<dbReference type="InterPro" id="IPR013328">
    <property type="entry name" value="6PGD_dom2"/>
</dbReference>
<dbReference type="OrthoDB" id="271711at2"/>
<accession>A0A329QS19</accession>
<evidence type="ECO:0000313" key="10">
    <source>
        <dbReference type="Proteomes" id="UP000250462"/>
    </source>
</evidence>
<dbReference type="Pfam" id="PF08125">
    <property type="entry name" value="Mannitol_dh_C"/>
    <property type="match status" value="1"/>
</dbReference>
<evidence type="ECO:0000259" key="7">
    <source>
        <dbReference type="Pfam" id="PF01232"/>
    </source>
</evidence>
<comment type="caution">
    <text evidence="9">The sequence shown here is derived from an EMBL/GenBank/DDBJ whole genome shotgun (WGS) entry which is preliminary data.</text>
</comment>
<feature type="domain" description="Mannitol dehydrogenase N-terminal" evidence="7">
    <location>
        <begin position="32"/>
        <end position="281"/>
    </location>
</feature>
<dbReference type="InterPro" id="IPR050988">
    <property type="entry name" value="Mannitol_DH/Oxidoreductase"/>
</dbReference>
<feature type="domain" description="Mannitol dehydrogenase C-terminal" evidence="8">
    <location>
        <begin position="290"/>
        <end position="482"/>
    </location>
</feature>
<dbReference type="InterPro" id="IPR013131">
    <property type="entry name" value="Mannitol_DH_N"/>
</dbReference>
<organism evidence="9 10">
    <name type="scientific">Phytoactinopolyspora halophila</name>
    <dbReference type="NCBI Taxonomy" id="1981511"/>
    <lineage>
        <taxon>Bacteria</taxon>
        <taxon>Bacillati</taxon>
        <taxon>Actinomycetota</taxon>
        <taxon>Actinomycetes</taxon>
        <taxon>Jiangellales</taxon>
        <taxon>Jiangellaceae</taxon>
        <taxon>Phytoactinopolyspora</taxon>
    </lineage>
</organism>
<dbReference type="EC" id="1.1.1.17" evidence="2"/>
<dbReference type="Gene3D" id="1.10.1040.10">
    <property type="entry name" value="N-(1-d-carboxylethyl)-l-norvaline Dehydrogenase, domain 2"/>
    <property type="match status" value="1"/>
</dbReference>
<evidence type="ECO:0000256" key="6">
    <source>
        <dbReference type="ARBA" id="ARBA00048615"/>
    </source>
</evidence>
<dbReference type="InterPro" id="IPR036291">
    <property type="entry name" value="NAD(P)-bd_dom_sf"/>
</dbReference>
<gene>
    <name evidence="9" type="ORF">DPM12_11020</name>
</gene>
<dbReference type="SUPFAM" id="SSF48179">
    <property type="entry name" value="6-phosphogluconate dehydrogenase C-terminal domain-like"/>
    <property type="match status" value="1"/>
</dbReference>
<dbReference type="InterPro" id="IPR000669">
    <property type="entry name" value="Mannitol_DH"/>
</dbReference>
<dbReference type="Gene3D" id="3.40.50.720">
    <property type="entry name" value="NAD(P)-binding Rossmann-like Domain"/>
    <property type="match status" value="1"/>
</dbReference>